<gene>
    <name evidence="4" type="ORF">DCW74_06445</name>
    <name evidence="5" type="ORF">DEB45_03420</name>
    <name evidence="3" type="ORF">EP13_07785</name>
</gene>
<dbReference type="eggNOG" id="COG0393">
    <property type="taxonomic scope" value="Bacteria"/>
</dbReference>
<dbReference type="KEGG" id="aaus:EP12_07880"/>
<proteinExistence type="inferred from homology"/>
<dbReference type="Gene3D" id="3.30.110.70">
    <property type="entry name" value="Hypothetical protein apc22750. Chain B"/>
    <property type="match status" value="1"/>
</dbReference>
<dbReference type="Proteomes" id="UP000263517">
    <property type="component" value="Unassembled WGS sequence"/>
</dbReference>
<evidence type="ECO:0000256" key="1">
    <source>
        <dbReference type="ARBA" id="ARBA00010751"/>
    </source>
</evidence>
<dbReference type="SUPFAM" id="SSF117782">
    <property type="entry name" value="YbjQ-like"/>
    <property type="match status" value="1"/>
</dbReference>
<dbReference type="Proteomes" id="UP000264779">
    <property type="component" value="Unassembled WGS sequence"/>
</dbReference>
<organism evidence="3 6">
    <name type="scientific">Alteromonas australica</name>
    <dbReference type="NCBI Taxonomy" id="589873"/>
    <lineage>
        <taxon>Bacteria</taxon>
        <taxon>Pseudomonadati</taxon>
        <taxon>Pseudomonadota</taxon>
        <taxon>Gammaproteobacteria</taxon>
        <taxon>Alteromonadales</taxon>
        <taxon>Alteromonadaceae</taxon>
        <taxon>Alteromonas/Salinimonas group</taxon>
        <taxon>Alteromonas</taxon>
    </lineage>
</organism>
<sequence length="108" mass="11541">MIISTTPSLQGQKIDEYCGIVVGEAVMGANIFKDLFASIRDIVGGRSGSYEEELTRARKLAFNEIEHEARSMGANAVVGIDLDYQVIGDKGSMLMVSISGTAVKTSPL</sequence>
<evidence type="ECO:0000256" key="2">
    <source>
        <dbReference type="HAMAP-Rule" id="MF_00338"/>
    </source>
</evidence>
<dbReference type="GeneID" id="78254812"/>
<evidence type="ECO:0000313" key="6">
    <source>
        <dbReference type="Proteomes" id="UP000056090"/>
    </source>
</evidence>
<accession>A0A075NYE2</accession>
<reference evidence="7 8" key="2">
    <citation type="journal article" date="2018" name="Nat. Biotechnol.">
        <title>A standardized bacterial taxonomy based on genome phylogeny substantially revises the tree of life.</title>
        <authorList>
            <person name="Parks D.H."/>
            <person name="Chuvochina M."/>
            <person name="Waite D.W."/>
            <person name="Rinke C."/>
            <person name="Skarshewski A."/>
            <person name="Chaumeil P.A."/>
            <person name="Hugenholtz P."/>
        </authorList>
    </citation>
    <scope>NUCLEOTIDE SEQUENCE [LARGE SCALE GENOMIC DNA]</scope>
    <source>
        <strain evidence="5">UBA11621</strain>
        <strain evidence="4">UBA11978</strain>
    </source>
</reference>
<dbReference type="EMBL" id="DONK01000049">
    <property type="protein sequence ID" value="HBU50288.1"/>
    <property type="molecule type" value="Genomic_DNA"/>
</dbReference>
<dbReference type="PANTHER" id="PTHR34068">
    <property type="entry name" value="UPF0145 PROTEIN YBJQ"/>
    <property type="match status" value="1"/>
</dbReference>
<dbReference type="STRING" id="589873.EP12_07880"/>
<dbReference type="EMBL" id="CP008849">
    <property type="protein sequence ID" value="AIF98591.1"/>
    <property type="molecule type" value="Genomic_DNA"/>
</dbReference>
<protein>
    <recommendedName>
        <fullName evidence="2">UPF0145 protein DCW74_06445</fullName>
    </recommendedName>
</protein>
<dbReference type="OrthoDB" id="9796448at2"/>
<evidence type="ECO:0000313" key="8">
    <source>
        <dbReference type="Proteomes" id="UP000264779"/>
    </source>
</evidence>
<dbReference type="RefSeq" id="WP_044056767.1">
    <property type="nucleotide sequence ID" value="NZ_CAJXAX010000029.1"/>
</dbReference>
<dbReference type="EMBL" id="DNAN01000221">
    <property type="protein sequence ID" value="HAW75359.1"/>
    <property type="molecule type" value="Genomic_DNA"/>
</dbReference>
<comment type="similarity">
    <text evidence="1 2">Belongs to the UPF0145 family.</text>
</comment>
<evidence type="ECO:0000313" key="7">
    <source>
        <dbReference type="Proteomes" id="UP000263517"/>
    </source>
</evidence>
<dbReference type="InterPro" id="IPR035439">
    <property type="entry name" value="UPF0145_dom_sf"/>
</dbReference>
<dbReference type="PANTHER" id="PTHR34068:SF1">
    <property type="entry name" value="UPF0145 PROTEIN YBJQ"/>
    <property type="match status" value="1"/>
</dbReference>
<name>A0A075NYE2_9ALTE</name>
<dbReference type="KEGG" id="aal:EP13_07785"/>
<evidence type="ECO:0000313" key="3">
    <source>
        <dbReference type="EMBL" id="AIF98591.1"/>
    </source>
</evidence>
<dbReference type="Pfam" id="PF01906">
    <property type="entry name" value="YbjQ_1"/>
    <property type="match status" value="1"/>
</dbReference>
<evidence type="ECO:0000313" key="5">
    <source>
        <dbReference type="EMBL" id="HBU50288.1"/>
    </source>
</evidence>
<reference evidence="3 6" key="1">
    <citation type="submission" date="2014-06" db="EMBL/GenBank/DDBJ databases">
        <title>Genomes of Alteromonas australica, a world apart.</title>
        <authorList>
            <person name="Gonzaga A."/>
            <person name="Lopez-Perez M."/>
            <person name="Rodriguez-Valera F."/>
        </authorList>
    </citation>
    <scope>NUCLEOTIDE SEQUENCE [LARGE SCALE GENOMIC DNA]</scope>
    <source>
        <strain evidence="3 6">H 17</strain>
    </source>
</reference>
<dbReference type="InterPro" id="IPR002765">
    <property type="entry name" value="UPF0145_YbjQ-like"/>
</dbReference>
<dbReference type="PATRIC" id="fig|589873.4.peg.1702"/>
<dbReference type="AlphaFoldDB" id="A0A075NYE2"/>
<evidence type="ECO:0000313" key="4">
    <source>
        <dbReference type="EMBL" id="HAW75359.1"/>
    </source>
</evidence>
<dbReference type="Proteomes" id="UP000056090">
    <property type="component" value="Chromosome"/>
</dbReference>
<dbReference type="HAMAP" id="MF_00338">
    <property type="entry name" value="UPF0145"/>
    <property type="match status" value="1"/>
</dbReference>
<dbReference type="NCBIfam" id="NF002776">
    <property type="entry name" value="PRK02877.1"/>
    <property type="match status" value="1"/>
</dbReference>
<keyword evidence="6" id="KW-1185">Reference proteome</keyword>